<keyword evidence="2" id="KW-1185">Reference proteome</keyword>
<evidence type="ECO:0000313" key="2">
    <source>
        <dbReference type="Proteomes" id="UP001311915"/>
    </source>
</evidence>
<dbReference type="EMBL" id="JAWPEI010000009">
    <property type="protein sequence ID" value="KAK4715730.1"/>
    <property type="molecule type" value="Genomic_DNA"/>
</dbReference>
<accession>A0AAV9KTI7</accession>
<organism evidence="1 2">
    <name type="scientific">Solanum pinnatisectum</name>
    <name type="common">tansyleaf nightshade</name>
    <dbReference type="NCBI Taxonomy" id="50273"/>
    <lineage>
        <taxon>Eukaryota</taxon>
        <taxon>Viridiplantae</taxon>
        <taxon>Streptophyta</taxon>
        <taxon>Embryophyta</taxon>
        <taxon>Tracheophyta</taxon>
        <taxon>Spermatophyta</taxon>
        <taxon>Magnoliopsida</taxon>
        <taxon>eudicotyledons</taxon>
        <taxon>Gunneridae</taxon>
        <taxon>Pentapetalae</taxon>
        <taxon>asterids</taxon>
        <taxon>lamiids</taxon>
        <taxon>Solanales</taxon>
        <taxon>Solanaceae</taxon>
        <taxon>Solanoideae</taxon>
        <taxon>Solaneae</taxon>
        <taxon>Solanum</taxon>
    </lineage>
</organism>
<protein>
    <submittedName>
        <fullName evidence="1">Uncharacterized protein</fullName>
    </submittedName>
</protein>
<proteinExistence type="predicted"/>
<comment type="caution">
    <text evidence="1">The sequence shown here is derived from an EMBL/GenBank/DDBJ whole genome shotgun (WGS) entry which is preliminary data.</text>
</comment>
<dbReference type="AlphaFoldDB" id="A0AAV9KTI7"/>
<reference evidence="1 2" key="1">
    <citation type="submission" date="2023-10" db="EMBL/GenBank/DDBJ databases">
        <title>Genome-Wide Identification Analysis in wild type Solanum Pinnatisectum Reveals Some Genes Defensing Phytophthora Infestans.</title>
        <authorList>
            <person name="Sun C."/>
        </authorList>
    </citation>
    <scope>NUCLEOTIDE SEQUENCE [LARGE SCALE GENOMIC DNA]</scope>
    <source>
        <strain evidence="1">LQN</strain>
        <tissue evidence="1">Leaf</tissue>
    </source>
</reference>
<evidence type="ECO:0000313" key="1">
    <source>
        <dbReference type="EMBL" id="KAK4715730.1"/>
    </source>
</evidence>
<gene>
    <name evidence="1" type="ORF">R3W88_014068</name>
</gene>
<dbReference type="Proteomes" id="UP001311915">
    <property type="component" value="Unassembled WGS sequence"/>
</dbReference>
<sequence length="82" mass="9771">MKKIFLSELKASKFTRSRTFKDKKLLKIFSRHLRSTIKEDVSKIDLGTIHILEKIEDLKARVETYYKSLKFIPSHEFPLLMD</sequence>
<name>A0AAV9KTI7_9SOLN</name>